<dbReference type="SUPFAM" id="SSF51430">
    <property type="entry name" value="NAD(P)-linked oxidoreductase"/>
    <property type="match status" value="1"/>
</dbReference>
<dbReference type="OrthoDB" id="9773828at2"/>
<evidence type="ECO:0000256" key="2">
    <source>
        <dbReference type="ARBA" id="ARBA00022857"/>
    </source>
</evidence>
<gene>
    <name evidence="5" type="ORF">MHY01S_13910</name>
</gene>
<dbReference type="CDD" id="cd19074">
    <property type="entry name" value="Aldo_ket_red_shaker-like"/>
    <property type="match status" value="1"/>
</dbReference>
<dbReference type="PANTHER" id="PTHR43150:SF2">
    <property type="entry name" value="HYPERKINETIC, ISOFORM M"/>
    <property type="match status" value="1"/>
</dbReference>
<keyword evidence="3" id="KW-0560">Oxidoreductase</keyword>
<dbReference type="Pfam" id="PF00248">
    <property type="entry name" value="Aldo_ket_red"/>
    <property type="match status" value="1"/>
</dbReference>
<protein>
    <submittedName>
        <fullName evidence="5">Voltage-gated potassium channel</fullName>
    </submittedName>
</protein>
<organism evidence="5 6">
    <name type="scientific">Meiothermus hypogaeus NBRC 106114</name>
    <dbReference type="NCBI Taxonomy" id="1227553"/>
    <lineage>
        <taxon>Bacteria</taxon>
        <taxon>Thermotogati</taxon>
        <taxon>Deinococcota</taxon>
        <taxon>Deinococci</taxon>
        <taxon>Thermales</taxon>
        <taxon>Thermaceae</taxon>
        <taxon>Meiothermus</taxon>
    </lineage>
</organism>
<keyword evidence="5" id="KW-0406">Ion transport</keyword>
<keyword evidence="2" id="KW-0521">NADP</keyword>
<proteinExistence type="inferred from homology"/>
<evidence type="ECO:0000256" key="3">
    <source>
        <dbReference type="ARBA" id="ARBA00023002"/>
    </source>
</evidence>
<dbReference type="AlphaFoldDB" id="A0A511R0S6"/>
<feature type="domain" description="NADP-dependent oxidoreductase" evidence="4">
    <location>
        <begin position="17"/>
        <end position="314"/>
    </location>
</feature>
<dbReference type="FunFam" id="3.20.20.100:FF:000004">
    <property type="entry name" value="Oxidoreductase, aldo/keto reductase"/>
    <property type="match status" value="1"/>
</dbReference>
<accession>A0A511R0S6</accession>
<reference evidence="5 6" key="1">
    <citation type="submission" date="2019-07" db="EMBL/GenBank/DDBJ databases">
        <title>Whole genome shotgun sequence of Meiothermus hypogaeus NBRC 106114.</title>
        <authorList>
            <person name="Hosoyama A."/>
            <person name="Uohara A."/>
            <person name="Ohji S."/>
            <person name="Ichikawa N."/>
        </authorList>
    </citation>
    <scope>NUCLEOTIDE SEQUENCE [LARGE SCALE GENOMIC DNA]</scope>
    <source>
        <strain evidence="5 6">NBRC 106114</strain>
    </source>
</reference>
<comment type="similarity">
    <text evidence="1">Belongs to the shaker potassium channel beta subunit family.</text>
</comment>
<dbReference type="InterPro" id="IPR005399">
    <property type="entry name" value="K_chnl_volt-dep_bsu_KCNAB-rel"/>
</dbReference>
<dbReference type="GO" id="GO:0005829">
    <property type="term" value="C:cytosol"/>
    <property type="evidence" value="ECO:0007669"/>
    <property type="project" value="UniProtKB-ARBA"/>
</dbReference>
<dbReference type="Gene3D" id="3.20.20.100">
    <property type="entry name" value="NADP-dependent oxidoreductase domain"/>
    <property type="match status" value="1"/>
</dbReference>
<keyword evidence="5" id="KW-0407">Ion channel</keyword>
<dbReference type="EMBL" id="BJXL01000036">
    <property type="protein sequence ID" value="GEM83225.1"/>
    <property type="molecule type" value="Genomic_DNA"/>
</dbReference>
<sequence length="320" mass="36314">MPMRYRKLGQWGLKVSEISLGAWVTYGDAVNDLERIKQITRIAYEGGINFFDNADVYAKGLAEELMSKALLEQFPRHELVLSSKVYWPTSEDANGRGLSRKHVRESLERSLKRMGTDYLDLYFCHRYDPEVPMEEIVTTMSNLVERGLVLYWGTSEWPAARIVEAVQFARANGLHPPAVEQPQYSMLYRERVEQEILPETERFGLGMVVWSPLAMGMLTGRYDKGVPKDSRFERYPQFGNRFLTDENVKKVKALKKVAADLGLTRTQLALAWVLRQKGLSSAITGATKPEQLKESLGAAGVDLPQEALERIEQILGRARG</sequence>
<evidence type="ECO:0000259" key="4">
    <source>
        <dbReference type="Pfam" id="PF00248"/>
    </source>
</evidence>
<dbReference type="InterPro" id="IPR023210">
    <property type="entry name" value="NADP_OxRdtase_dom"/>
</dbReference>
<keyword evidence="5" id="KW-0813">Transport</keyword>
<evidence type="ECO:0000256" key="1">
    <source>
        <dbReference type="ARBA" id="ARBA00006515"/>
    </source>
</evidence>
<evidence type="ECO:0000313" key="5">
    <source>
        <dbReference type="EMBL" id="GEM83225.1"/>
    </source>
</evidence>
<dbReference type="GO" id="GO:0034220">
    <property type="term" value="P:monoatomic ion transmembrane transport"/>
    <property type="evidence" value="ECO:0007669"/>
    <property type="project" value="UniProtKB-KW"/>
</dbReference>
<evidence type="ECO:0000313" key="6">
    <source>
        <dbReference type="Proteomes" id="UP000321197"/>
    </source>
</evidence>
<dbReference type="PANTHER" id="PTHR43150">
    <property type="entry name" value="HYPERKINETIC, ISOFORM M"/>
    <property type="match status" value="1"/>
</dbReference>
<dbReference type="PRINTS" id="PR01577">
    <property type="entry name" value="KCNABCHANNEL"/>
</dbReference>
<name>A0A511R0S6_9DEIN</name>
<dbReference type="GO" id="GO:0016491">
    <property type="term" value="F:oxidoreductase activity"/>
    <property type="evidence" value="ECO:0007669"/>
    <property type="project" value="UniProtKB-KW"/>
</dbReference>
<comment type="caution">
    <text evidence="5">The sequence shown here is derived from an EMBL/GenBank/DDBJ whole genome shotgun (WGS) entry which is preliminary data.</text>
</comment>
<dbReference type="InterPro" id="IPR036812">
    <property type="entry name" value="NAD(P)_OxRdtase_dom_sf"/>
</dbReference>
<dbReference type="Proteomes" id="UP000321197">
    <property type="component" value="Unassembled WGS sequence"/>
</dbReference>